<dbReference type="PANTHER" id="PTHR46730:SF4">
    <property type="entry name" value="POLYCYSTIC KIDNEY DISEASE PROTEIN 1-LIKE 1"/>
    <property type="match status" value="1"/>
</dbReference>
<feature type="domain" description="PKD" evidence="6">
    <location>
        <begin position="812"/>
        <end position="831"/>
    </location>
</feature>
<evidence type="ECO:0000259" key="6">
    <source>
        <dbReference type="PROSITE" id="PS50093"/>
    </source>
</evidence>
<sequence length="1468" mass="158837">MIAALMIAPITKGIHAQNCNIGDRANDLISGRKCAPVNVDWYATYRGVNDGGTGNVVFVYDWGDGSPIERVNGTLTNAVTREWKASLTHIYPKKVGFCNYNPNVTIEVNGELCTSSRQYQTVTVWDTDEFNGGEMLINPQVFPICVGNDGTVTFMDASQWNCTPPLEEDVPNDPRRWTQWIYGTGGNITTAEIGGVVVNPWPLQGDIIATTEPIYSPVAPGNRSLPIYIPNGYNVGDFFEVTLRNWNYCNPYDDPAIPGAPADLINGDNPPVITTAIALIVPYPDATITPVAPLCVNAPPITLTAATPGGRWSGPGIENTRTGRFNPTLAGAGTHTITYRVGNTYGCLGEGTTTITVHEIPSALPSAGLSTYLCPGVSTTINGNPSGGLPPYTLHQWSGATSPLDNTAIQEPTFMTIDVGTYNLVYEVTDSRNCKNSATLTMNVSPVDISLANPILDVCTNTAIPLEPKPQGGSQVFVIHQWTGTDTHLLSATDIENPTFISPVAGNFIYDYYVQSDQGCDATVPIEVRVYDYPTANAGGDEQTCSNTYTLSATPSIGIGTWQMVSGPGLASFANPNSASSSVSVTEFGTYLFRWTEDNNSCIDADDVTITFLETPTPGVMPDETICGLTHTLTAYPHNGVGSWSQTAGPGTSTLLSPSLAITHVTVSEPGVYQFTWQEANGICTGSATVQITFNPQAVAIITPPPPPNCTPALITFDNQSVDATLYIWDFGDGNTSTETNPTYLFENFTQSVKTVNITLTAENSYQCNDATTLTLNISPSPKARFVYTPDRGCTPLAVTFTNLSVGATVNQWDFGDGSSPVNTHNATHTYDNAQPWVENHEVALTVTNDFGCSDTRYEYVAVFPAPDATFTVTPPNGCEPLMTDLLAMPGAAQYTWDLGDGIPVVGQHVMSQLFMTNNNANTTYQLSLTATSSQGCTATSQQQVTVYPAPSAQLTPDKTEGCAPVEIICQNTSTGATNHWWVNADGTREWLATPSPIVKTYNNPTLEPIWQRGRLVVESANGCRDSAEMMIRVFPLITPDIAPGNEGCHPLMVEFQNFTLAAQSFLWDFGDGETSTDRNTSHLFENQTLNPITFPISLNATSIYGCSNTATTQVTVYPTPIADFSSSPTEQQMPQATFLFTNLTQGNDWLYQWDLGDTHTSTLRDVQHTYATAGRYDVTLNVSSTFGCSASKTHTVRLIPRIPFIDYGPPEQGCLPLTVEFYNLTTDATEFLWEFGDNGSSSAKEPIHIYDKPGTYQVKLTATGEGGTMVADHLVIIVHPTPKALFDLSPNVVDIPGQAVRFRDLSIGTIATWLWDFGDNTQSTQQNPSHEYREAGSYNVSLVVTSPENCADEYAMNAAVTARVGGKIDFPNAFTPSTSGASGGVYDAKDPANTVFYPFVKTGVVEYKLQIFNRWGELLFESTDISIGWDGYYKGKLSRQDVYIWKAVVKFSNGNVETFSGDVTLLR</sequence>
<dbReference type="InterPro" id="IPR000601">
    <property type="entry name" value="PKD_dom"/>
</dbReference>
<evidence type="ECO:0000256" key="4">
    <source>
        <dbReference type="ARBA" id="ARBA00022989"/>
    </source>
</evidence>
<dbReference type="SUPFAM" id="SSF49299">
    <property type="entry name" value="PKD domain"/>
    <property type="match status" value="7"/>
</dbReference>
<dbReference type="GO" id="GO:0005261">
    <property type="term" value="F:monoatomic cation channel activity"/>
    <property type="evidence" value="ECO:0007669"/>
    <property type="project" value="TreeGrafter"/>
</dbReference>
<name>A0A2W7P5I5_9BACT</name>
<gene>
    <name evidence="7" type="ORF">LX69_00037</name>
</gene>
<evidence type="ECO:0000256" key="5">
    <source>
        <dbReference type="ARBA" id="ARBA00023136"/>
    </source>
</evidence>
<protein>
    <submittedName>
        <fullName evidence="7">Gliding motility-associated-like protein</fullName>
    </submittedName>
</protein>
<organism evidence="7 8">
    <name type="scientific">Breznakibacter xylanolyticus</name>
    <dbReference type="NCBI Taxonomy" id="990"/>
    <lineage>
        <taxon>Bacteria</taxon>
        <taxon>Pseudomonadati</taxon>
        <taxon>Bacteroidota</taxon>
        <taxon>Bacteroidia</taxon>
        <taxon>Marinilabiliales</taxon>
        <taxon>Marinilabiliaceae</taxon>
        <taxon>Breznakibacter</taxon>
    </lineage>
</organism>
<dbReference type="Gene3D" id="2.60.40.10">
    <property type="entry name" value="Immunoglobulins"/>
    <property type="match status" value="9"/>
</dbReference>
<evidence type="ECO:0000313" key="7">
    <source>
        <dbReference type="EMBL" id="PZX20616.1"/>
    </source>
</evidence>
<evidence type="ECO:0000256" key="1">
    <source>
        <dbReference type="ARBA" id="ARBA00004141"/>
    </source>
</evidence>
<dbReference type="CDD" id="cd00146">
    <property type="entry name" value="PKD"/>
    <property type="match status" value="6"/>
</dbReference>
<feature type="domain" description="PKD" evidence="6">
    <location>
        <begin position="1298"/>
        <end position="1347"/>
    </location>
</feature>
<keyword evidence="2" id="KW-0812">Transmembrane</keyword>
<comment type="subcellular location">
    <subcellularLocation>
        <location evidence="1">Membrane</location>
        <topology evidence="1">Multi-pass membrane protein</topology>
    </subcellularLocation>
</comment>
<feature type="domain" description="PKD" evidence="6">
    <location>
        <begin position="1226"/>
        <end position="1278"/>
    </location>
</feature>
<keyword evidence="5" id="KW-0472">Membrane</keyword>
<keyword evidence="4" id="KW-1133">Transmembrane helix</keyword>
<accession>A0A2W7P5I5</accession>
<dbReference type="InterPro" id="IPR022409">
    <property type="entry name" value="PKD/Chitinase_dom"/>
</dbReference>
<proteinExistence type="predicted"/>
<dbReference type="Pfam" id="PF18911">
    <property type="entry name" value="PKD_4"/>
    <property type="match status" value="5"/>
</dbReference>
<keyword evidence="8" id="KW-1185">Reference proteome</keyword>
<dbReference type="GO" id="GO:0005886">
    <property type="term" value="C:plasma membrane"/>
    <property type="evidence" value="ECO:0007669"/>
    <property type="project" value="TreeGrafter"/>
</dbReference>
<dbReference type="GO" id="GO:0006816">
    <property type="term" value="P:calcium ion transport"/>
    <property type="evidence" value="ECO:0007669"/>
    <property type="project" value="TreeGrafter"/>
</dbReference>
<dbReference type="SMART" id="SM00089">
    <property type="entry name" value="PKD"/>
    <property type="match status" value="7"/>
</dbReference>
<reference evidence="7 8" key="1">
    <citation type="submission" date="2018-06" db="EMBL/GenBank/DDBJ databases">
        <title>Genomic Encyclopedia of Archaeal and Bacterial Type Strains, Phase II (KMG-II): from individual species to whole genera.</title>
        <authorList>
            <person name="Goeker M."/>
        </authorList>
    </citation>
    <scope>NUCLEOTIDE SEQUENCE [LARGE SCALE GENOMIC DNA]</scope>
    <source>
        <strain evidence="7 8">DSM 6779</strain>
    </source>
</reference>
<keyword evidence="3" id="KW-0677">Repeat</keyword>
<dbReference type="Proteomes" id="UP000249239">
    <property type="component" value="Unassembled WGS sequence"/>
</dbReference>
<evidence type="ECO:0000313" key="8">
    <source>
        <dbReference type="Proteomes" id="UP000249239"/>
    </source>
</evidence>
<dbReference type="PROSITE" id="PS50093">
    <property type="entry name" value="PKD"/>
    <property type="match status" value="6"/>
</dbReference>
<feature type="domain" description="PKD" evidence="6">
    <location>
        <begin position="1065"/>
        <end position="1117"/>
    </location>
</feature>
<evidence type="ECO:0000256" key="3">
    <source>
        <dbReference type="ARBA" id="ARBA00022737"/>
    </source>
</evidence>
<feature type="domain" description="PKD" evidence="6">
    <location>
        <begin position="1141"/>
        <end position="1197"/>
    </location>
</feature>
<feature type="domain" description="PKD" evidence="6">
    <location>
        <begin position="697"/>
        <end position="746"/>
    </location>
</feature>
<evidence type="ECO:0000256" key="2">
    <source>
        <dbReference type="ARBA" id="ARBA00022692"/>
    </source>
</evidence>
<dbReference type="PANTHER" id="PTHR46730">
    <property type="entry name" value="POLYCYSTIN-1"/>
    <property type="match status" value="1"/>
</dbReference>
<dbReference type="InterPro" id="IPR035986">
    <property type="entry name" value="PKD_dom_sf"/>
</dbReference>
<dbReference type="InterPro" id="IPR013783">
    <property type="entry name" value="Ig-like_fold"/>
</dbReference>
<comment type="caution">
    <text evidence="7">The sequence shown here is derived from an EMBL/GenBank/DDBJ whole genome shotgun (WGS) entry which is preliminary data.</text>
</comment>
<dbReference type="EMBL" id="QKZK01000001">
    <property type="protein sequence ID" value="PZX20616.1"/>
    <property type="molecule type" value="Genomic_DNA"/>
</dbReference>